<dbReference type="NCBIfam" id="TIGR01733">
    <property type="entry name" value="AA-adenyl-dom"/>
    <property type="match status" value="1"/>
</dbReference>
<evidence type="ECO:0000259" key="3">
    <source>
        <dbReference type="PROSITE" id="PS50075"/>
    </source>
</evidence>
<organism evidence="4 5">
    <name type="scientific">Lysobacter yangpyeongensis</name>
    <dbReference type="NCBI Taxonomy" id="346182"/>
    <lineage>
        <taxon>Bacteria</taxon>
        <taxon>Pseudomonadati</taxon>
        <taxon>Pseudomonadota</taxon>
        <taxon>Gammaproteobacteria</taxon>
        <taxon>Lysobacterales</taxon>
        <taxon>Lysobacteraceae</taxon>
        <taxon>Lysobacter</taxon>
    </lineage>
</organism>
<dbReference type="Pfam" id="PF13193">
    <property type="entry name" value="AMP-binding_C"/>
    <property type="match status" value="1"/>
</dbReference>
<dbReference type="EMBL" id="JBHSNM010000001">
    <property type="protein sequence ID" value="MFC5569063.1"/>
    <property type="molecule type" value="Genomic_DNA"/>
</dbReference>
<proteinExistence type="predicted"/>
<name>A0ABW0SJ44_9GAMM</name>
<dbReference type="RefSeq" id="WP_386752907.1">
    <property type="nucleotide sequence ID" value="NZ_JBHSNM010000001.1"/>
</dbReference>
<dbReference type="Proteomes" id="UP001596036">
    <property type="component" value="Unassembled WGS sequence"/>
</dbReference>
<dbReference type="SUPFAM" id="SSF56801">
    <property type="entry name" value="Acetyl-CoA synthetase-like"/>
    <property type="match status" value="1"/>
</dbReference>
<dbReference type="InterPro" id="IPR045851">
    <property type="entry name" value="AMP-bd_C_sf"/>
</dbReference>
<keyword evidence="5" id="KW-1185">Reference proteome</keyword>
<dbReference type="InterPro" id="IPR020806">
    <property type="entry name" value="PKS_PP-bd"/>
</dbReference>
<keyword evidence="2" id="KW-0597">Phosphoprotein</keyword>
<comment type="caution">
    <text evidence="4">The sequence shown here is derived from an EMBL/GenBank/DDBJ whole genome shotgun (WGS) entry which is preliminary data.</text>
</comment>
<dbReference type="PANTHER" id="PTHR45527:SF1">
    <property type="entry name" value="FATTY ACID SYNTHASE"/>
    <property type="match status" value="1"/>
</dbReference>
<sequence length="606" mass="64334">MAVNRDAAPASAASLRAAFANAARTHSSRTAMVDGVRTWTYAELDLASDAHAAALARLGVVRGEVVGIHMSRCAEAVIAMLAIAKLGAVYLPFDPAAPDQRLAAQADAARVRVVVIAEGQSVPIWAAQRIPHAIGTATPDVPERVPLPDVHELELAYVMYTSGSSGEPKGVCVTHRGVVDLAMRANCADIGPHDAVGQVMSIAFDGATFEIWGSLLNGACLAMAPPNVSANGLCAFVEERGVTILLLSTGLFNSLPRDALRRLSGLRMLFAGGDVMSSQTAHDFLMAGGTLANVYGPTEITTFSHCHVMAATQNETESIPIGLPVPGTSAYVLDADLRPVPIGEEGELYLAGTGLAQGYLDNPGLTAERFLPDPFVADGARMYRTGDLVRQSPQGWLEYIGRIDTQVKIRGFRVELSEVEAGLCAAGDLLAACVVHVRNADASMLVAYCVARAATEINEATLLQNLRQRLPDYMLPRHVVFLPELPLTINGKVDRAQLAAAARARIAPVAAIETEDASDGLEGQLLTQFRRLLGNQQLDVDDNFFDAGGDSLTAMRFCAHLDERHGIELPLSMLFEADSLGAVIARVRQLKSPAASARIPTPQTPA</sequence>
<accession>A0ABW0SJ44</accession>
<dbReference type="Gene3D" id="1.10.1200.10">
    <property type="entry name" value="ACP-like"/>
    <property type="match status" value="1"/>
</dbReference>
<dbReference type="SUPFAM" id="SSF47336">
    <property type="entry name" value="ACP-like"/>
    <property type="match status" value="1"/>
</dbReference>
<gene>
    <name evidence="4" type="ORF">ACFPN1_03150</name>
</gene>
<dbReference type="PROSITE" id="PS50075">
    <property type="entry name" value="CARRIER"/>
    <property type="match status" value="1"/>
</dbReference>
<dbReference type="SMART" id="SM00823">
    <property type="entry name" value="PKS_PP"/>
    <property type="match status" value="1"/>
</dbReference>
<dbReference type="InterPro" id="IPR036736">
    <property type="entry name" value="ACP-like_sf"/>
</dbReference>
<dbReference type="InterPro" id="IPR000873">
    <property type="entry name" value="AMP-dep_synth/lig_dom"/>
</dbReference>
<reference evidence="5" key="1">
    <citation type="journal article" date="2019" name="Int. J. Syst. Evol. Microbiol.">
        <title>The Global Catalogue of Microorganisms (GCM) 10K type strain sequencing project: providing services to taxonomists for standard genome sequencing and annotation.</title>
        <authorList>
            <consortium name="The Broad Institute Genomics Platform"/>
            <consortium name="The Broad Institute Genome Sequencing Center for Infectious Disease"/>
            <person name="Wu L."/>
            <person name="Ma J."/>
        </authorList>
    </citation>
    <scope>NUCLEOTIDE SEQUENCE [LARGE SCALE GENOMIC DNA]</scope>
    <source>
        <strain evidence="5">KACC 11407</strain>
    </source>
</reference>
<dbReference type="InterPro" id="IPR025110">
    <property type="entry name" value="AMP-bd_C"/>
</dbReference>
<dbReference type="PROSITE" id="PS00455">
    <property type="entry name" value="AMP_BINDING"/>
    <property type="match status" value="1"/>
</dbReference>
<dbReference type="Gene3D" id="3.30.300.30">
    <property type="match status" value="1"/>
</dbReference>
<evidence type="ECO:0000256" key="2">
    <source>
        <dbReference type="ARBA" id="ARBA00022553"/>
    </source>
</evidence>
<dbReference type="InterPro" id="IPR009081">
    <property type="entry name" value="PP-bd_ACP"/>
</dbReference>
<dbReference type="PANTHER" id="PTHR45527">
    <property type="entry name" value="NONRIBOSOMAL PEPTIDE SYNTHETASE"/>
    <property type="match status" value="1"/>
</dbReference>
<dbReference type="InterPro" id="IPR010071">
    <property type="entry name" value="AA_adenyl_dom"/>
</dbReference>
<dbReference type="Pfam" id="PF00550">
    <property type="entry name" value="PP-binding"/>
    <property type="match status" value="1"/>
</dbReference>
<evidence type="ECO:0000313" key="5">
    <source>
        <dbReference type="Proteomes" id="UP001596036"/>
    </source>
</evidence>
<dbReference type="Gene3D" id="2.30.38.10">
    <property type="entry name" value="Luciferase, Domain 3"/>
    <property type="match status" value="1"/>
</dbReference>
<dbReference type="Pfam" id="PF00501">
    <property type="entry name" value="AMP-binding"/>
    <property type="match status" value="1"/>
</dbReference>
<evidence type="ECO:0000313" key="4">
    <source>
        <dbReference type="EMBL" id="MFC5569063.1"/>
    </source>
</evidence>
<dbReference type="InterPro" id="IPR020845">
    <property type="entry name" value="AMP-binding_CS"/>
</dbReference>
<protein>
    <submittedName>
        <fullName evidence="4">Non-ribosomal peptide synthetase</fullName>
    </submittedName>
</protein>
<keyword evidence="1" id="KW-0596">Phosphopantetheine</keyword>
<dbReference type="Gene3D" id="3.40.50.980">
    <property type="match status" value="2"/>
</dbReference>
<evidence type="ECO:0000256" key="1">
    <source>
        <dbReference type="ARBA" id="ARBA00022450"/>
    </source>
</evidence>
<feature type="domain" description="Carrier" evidence="3">
    <location>
        <begin position="516"/>
        <end position="591"/>
    </location>
</feature>